<keyword evidence="2" id="KW-1185">Reference proteome</keyword>
<comment type="caution">
    <text evidence="1">The sequence shown here is derived from an EMBL/GenBank/DDBJ whole genome shotgun (WGS) entry which is preliminary data.</text>
</comment>
<organism evidence="1 2">
    <name type="scientific">Polluticaenibacter yanchengensis</name>
    <dbReference type="NCBI Taxonomy" id="3014562"/>
    <lineage>
        <taxon>Bacteria</taxon>
        <taxon>Pseudomonadati</taxon>
        <taxon>Bacteroidota</taxon>
        <taxon>Chitinophagia</taxon>
        <taxon>Chitinophagales</taxon>
        <taxon>Chitinophagaceae</taxon>
        <taxon>Polluticaenibacter</taxon>
    </lineage>
</organism>
<evidence type="ECO:0000313" key="1">
    <source>
        <dbReference type="EMBL" id="MDA3613279.1"/>
    </source>
</evidence>
<name>A0ABT4UEM3_9BACT</name>
<accession>A0ABT4UEM3</accession>
<evidence type="ECO:0008006" key="3">
    <source>
        <dbReference type="Google" id="ProtNLM"/>
    </source>
</evidence>
<evidence type="ECO:0000313" key="2">
    <source>
        <dbReference type="Proteomes" id="UP001210231"/>
    </source>
</evidence>
<dbReference type="PROSITE" id="PS51257">
    <property type="entry name" value="PROKAR_LIPOPROTEIN"/>
    <property type="match status" value="1"/>
</dbReference>
<sequence>MKFRILLFLANVFLLTSCFEKDNDDKQCADFKKIKIVPDQASYKVGETMELNLEGPIDGTSINWYYSKEAFRLGTGGYYKETYLTKDHQGWYYVNVHSPYCQDYVLDSVFIKIEDSETVSCNIKNNSVEFSSLSDISNGTVSFGKDASLGSNHFSIGQWGGPDLKLYLHPSWNSNPIEEGKYQIVTYSGLTSASSRYSVAITTISQSVYYVAYEGSVFISKNASGKLVAKFCNVKMQGEWGNRTFTTTASGTLVQP</sequence>
<gene>
    <name evidence="1" type="ORF">O3P16_00555</name>
</gene>
<proteinExistence type="predicted"/>
<dbReference type="RefSeq" id="WP_407029612.1">
    <property type="nucleotide sequence ID" value="NZ_JAQGEF010000001.1"/>
</dbReference>
<dbReference type="EMBL" id="JAQGEF010000001">
    <property type="protein sequence ID" value="MDA3613279.1"/>
    <property type="molecule type" value="Genomic_DNA"/>
</dbReference>
<reference evidence="1 2" key="1">
    <citation type="submission" date="2022-12" db="EMBL/GenBank/DDBJ databases">
        <title>Chitinophagaceae gen. sp. nov., a new member of the family Chitinophagaceae, isolated from soil in a chemical factory.</title>
        <authorList>
            <person name="Ke Z."/>
        </authorList>
    </citation>
    <scope>NUCLEOTIDE SEQUENCE [LARGE SCALE GENOMIC DNA]</scope>
    <source>
        <strain evidence="1 2">LY-5</strain>
    </source>
</reference>
<protein>
    <recommendedName>
        <fullName evidence="3">Bacteroidetes PKD-like domain-containing protein</fullName>
    </recommendedName>
</protein>
<dbReference type="Proteomes" id="UP001210231">
    <property type="component" value="Unassembled WGS sequence"/>
</dbReference>